<dbReference type="Proteomes" id="UP000593890">
    <property type="component" value="Chromosome"/>
</dbReference>
<dbReference type="KEGG" id="sman:C12CBH8_04290"/>
<accession>A0A7I8CZ74</accession>
<feature type="region of interest" description="Disordered" evidence="1">
    <location>
        <begin position="203"/>
        <end position="236"/>
    </location>
</feature>
<dbReference type="EMBL" id="AP023321">
    <property type="protein sequence ID" value="BCI59790.1"/>
    <property type="molecule type" value="Genomic_DNA"/>
</dbReference>
<feature type="compositionally biased region" description="Low complexity" evidence="1">
    <location>
        <begin position="203"/>
        <end position="221"/>
    </location>
</feature>
<organism evidence="3 4">
    <name type="scientific">Solibaculum mannosilyticum</name>
    <dbReference type="NCBI Taxonomy" id="2780922"/>
    <lineage>
        <taxon>Bacteria</taxon>
        <taxon>Bacillati</taxon>
        <taxon>Bacillota</taxon>
        <taxon>Clostridia</taxon>
        <taxon>Eubacteriales</taxon>
        <taxon>Oscillospiraceae</taxon>
        <taxon>Solibaculum</taxon>
    </lineage>
</organism>
<evidence type="ECO:0000313" key="4">
    <source>
        <dbReference type="Proteomes" id="UP000593890"/>
    </source>
</evidence>
<evidence type="ECO:0000313" key="3">
    <source>
        <dbReference type="EMBL" id="BCI59790.1"/>
    </source>
</evidence>
<name>A0A7I8CZ74_9FIRM</name>
<sequence>MKRTYPLSLDLYQSTQVAPLSLKQNDSTVLSLTLLERGKPFDLQGCRPILYVKKSDLTLVIQTDGISITDAASGVLEIELDDQCTACAGCARFELFLVKEQESISSYVFDILFLPNLEGQEPSESAVDFLPQLNQAVLEGRELRDDLTDLIGQGQTTQGQLQTAAENAQKAADRANQAAESAESLGDEAIQIANQAKTLAQQAKTTADSSAEDSSTALSTAQDAQDTANSIASEASSAQQTAQSALNIVESLQSNLANHLALQSELGSADLDSITTMGIFPQGYSSNATAERHYPDTSAGFLQVLSNGSKVYQIYYTQNTSKIFWRHLYLAAWEPWSQIYPSITHQAAKKTSVCTQGHSLTGMLSCTISQYPDGYMSIDGICTWNNMNFNQLHTDGRRIPLQNSISIVFPKTFTEIPSVTVQQMGSDSYVSPLWIPISVEKDRVSGYPSIWDGGKDIVAPEVLFHVSAFGKYQA</sequence>
<dbReference type="RefSeq" id="WP_090265752.1">
    <property type="nucleotide sequence ID" value="NZ_AP023321.1"/>
</dbReference>
<gene>
    <name evidence="3" type="ORF">C12CBH8_04290</name>
</gene>
<dbReference type="Pfam" id="PF10651">
    <property type="entry name" value="BppU_N"/>
    <property type="match status" value="1"/>
</dbReference>
<dbReference type="CDD" id="cd19958">
    <property type="entry name" value="pyocin_knob"/>
    <property type="match status" value="1"/>
</dbReference>
<reference evidence="4" key="1">
    <citation type="submission" date="2020-07" db="EMBL/GenBank/DDBJ databases">
        <title>Complete genome sequencing of Clostridia bacterium strain 12CBH8.</title>
        <authorList>
            <person name="Sakamoto M."/>
            <person name="Murakami T."/>
            <person name="Mori H."/>
        </authorList>
    </citation>
    <scope>NUCLEOTIDE SEQUENCE [LARGE SCALE GENOMIC DNA]</scope>
    <source>
        <strain evidence="4">12CBH8</strain>
    </source>
</reference>
<protein>
    <recommendedName>
        <fullName evidence="2">BppU N-terminal domain-containing protein</fullName>
    </recommendedName>
</protein>
<evidence type="ECO:0000256" key="1">
    <source>
        <dbReference type="SAM" id="MobiDB-lite"/>
    </source>
</evidence>
<proteinExistence type="predicted"/>
<evidence type="ECO:0000259" key="2">
    <source>
        <dbReference type="Pfam" id="PF10651"/>
    </source>
</evidence>
<dbReference type="Gene3D" id="2.60.40.3350">
    <property type="match status" value="1"/>
</dbReference>
<keyword evidence="4" id="KW-1185">Reference proteome</keyword>
<feature type="domain" description="BppU N-terminal" evidence="2">
    <location>
        <begin position="18"/>
        <end position="121"/>
    </location>
</feature>
<dbReference type="AlphaFoldDB" id="A0A7I8CZ74"/>
<dbReference type="InterPro" id="IPR018913">
    <property type="entry name" value="BppU_N"/>
</dbReference>